<dbReference type="RefSeq" id="WP_109562747.1">
    <property type="nucleotide sequence ID" value="NZ_QGDJ01000001.1"/>
</dbReference>
<organism evidence="2 4">
    <name type="scientific">Jannaschia seohaensis</name>
    <dbReference type="NCBI Taxonomy" id="475081"/>
    <lineage>
        <taxon>Bacteria</taxon>
        <taxon>Pseudomonadati</taxon>
        <taxon>Pseudomonadota</taxon>
        <taxon>Alphaproteobacteria</taxon>
        <taxon>Rhodobacterales</taxon>
        <taxon>Roseobacteraceae</taxon>
        <taxon>Jannaschia</taxon>
    </lineage>
</organism>
<reference evidence="2 4" key="1">
    <citation type="submission" date="2016-10" db="EMBL/GenBank/DDBJ databases">
        <authorList>
            <person name="Cai Z."/>
        </authorList>
    </citation>
    <scope>NUCLEOTIDE SEQUENCE [LARGE SCALE GENOMIC DNA]</scope>
    <source>
        <strain evidence="2 4">DSM 25227</strain>
    </source>
</reference>
<evidence type="ECO:0000313" key="4">
    <source>
        <dbReference type="Proteomes" id="UP000251571"/>
    </source>
</evidence>
<dbReference type="Proteomes" id="UP000245839">
    <property type="component" value="Unassembled WGS sequence"/>
</dbReference>
<dbReference type="Proteomes" id="UP000251571">
    <property type="component" value="Unassembled WGS sequence"/>
</dbReference>
<gene>
    <name evidence="1" type="ORF">BCF38_101578</name>
    <name evidence="2" type="ORF">SAMN05421539_101578</name>
</gene>
<dbReference type="OrthoDB" id="154268at2"/>
<evidence type="ECO:0000313" key="2">
    <source>
        <dbReference type="EMBL" id="SSA38446.1"/>
    </source>
</evidence>
<proteinExistence type="predicted"/>
<reference evidence="1 3" key="2">
    <citation type="submission" date="2018-03" db="EMBL/GenBank/DDBJ databases">
        <title>Genomic Encyclopedia of Archaeal and Bacterial Type Strains, Phase II (KMG-II): from individual species to whole genera.</title>
        <authorList>
            <person name="Goeker M."/>
        </authorList>
    </citation>
    <scope>NUCLEOTIDE SEQUENCE [LARGE SCALE GENOMIC DNA]</scope>
    <source>
        <strain evidence="1 3">DSM 25227</strain>
    </source>
</reference>
<dbReference type="EMBL" id="QGDJ01000001">
    <property type="protein sequence ID" value="PWJ22168.1"/>
    <property type="molecule type" value="Genomic_DNA"/>
</dbReference>
<evidence type="ECO:0000313" key="3">
    <source>
        <dbReference type="Proteomes" id="UP000245839"/>
    </source>
</evidence>
<dbReference type="InterPro" id="IPR054271">
    <property type="entry name" value="DUF7002"/>
</dbReference>
<keyword evidence="3" id="KW-1185">Reference proteome</keyword>
<dbReference type="EMBL" id="UETC01000001">
    <property type="protein sequence ID" value="SSA38446.1"/>
    <property type="molecule type" value="Genomic_DNA"/>
</dbReference>
<sequence length="209" mass="22996">MTPEAFAARHPRLWRLSSVGSLEGIRRHGLLCARSLAARAGHDLADAPRPEALALRLPCGAPVRITDNSPLSAAKLARVLDDGLTVADWMAMLNARVFFWPERSLGTGNRDARARLGYRSEWHVFDTLRLLAPVWDRAEIAPFNTGATIHQPPRRGRASFAPLGGLDYETWRRTRRAQGAVKGLDTVKEVTVRGDLPHAADALTEIARA</sequence>
<dbReference type="Pfam" id="PF22531">
    <property type="entry name" value="DUF7002"/>
    <property type="match status" value="1"/>
</dbReference>
<evidence type="ECO:0000313" key="1">
    <source>
        <dbReference type="EMBL" id="PWJ22168.1"/>
    </source>
</evidence>
<protein>
    <submittedName>
        <fullName evidence="2">Uncharacterized protein</fullName>
    </submittedName>
</protein>
<accession>A0A2Y9A3L4</accession>
<name>A0A2Y9A3L4_9RHOB</name>
<dbReference type="AlphaFoldDB" id="A0A2Y9A3L4"/>